<gene>
    <name evidence="1" type="ORF">GCM10023184_31760</name>
</gene>
<sequence length="146" mass="16319">MRYLISLLLLLCVACSPYRGMRRASFTYTAGGSSKTVPMKVPRGWRDVRSEAGAEGAQSRVYRYRDGSVFYVQYAPSGGDVQPIDRAAHIPSLRANGDTSYKQQTGERYWREDKKGLLRAGYINVPEGTPEMRFDSAVNSVKRVNG</sequence>
<evidence type="ECO:0000313" key="2">
    <source>
        <dbReference type="Proteomes" id="UP001501725"/>
    </source>
</evidence>
<dbReference type="RefSeq" id="WP_345256743.1">
    <property type="nucleotide sequence ID" value="NZ_BAABGY010000009.1"/>
</dbReference>
<organism evidence="1 2">
    <name type="scientific">Flaviaesturariibacter amylovorans</name>
    <dbReference type="NCBI Taxonomy" id="1084520"/>
    <lineage>
        <taxon>Bacteria</taxon>
        <taxon>Pseudomonadati</taxon>
        <taxon>Bacteroidota</taxon>
        <taxon>Chitinophagia</taxon>
        <taxon>Chitinophagales</taxon>
        <taxon>Chitinophagaceae</taxon>
        <taxon>Flaviaestuariibacter</taxon>
    </lineage>
</organism>
<evidence type="ECO:0000313" key="1">
    <source>
        <dbReference type="EMBL" id="GAA4336448.1"/>
    </source>
</evidence>
<dbReference type="EMBL" id="BAABGY010000009">
    <property type="protein sequence ID" value="GAA4336448.1"/>
    <property type="molecule type" value="Genomic_DNA"/>
</dbReference>
<evidence type="ECO:0008006" key="3">
    <source>
        <dbReference type="Google" id="ProtNLM"/>
    </source>
</evidence>
<comment type="caution">
    <text evidence="1">The sequence shown here is derived from an EMBL/GenBank/DDBJ whole genome shotgun (WGS) entry which is preliminary data.</text>
</comment>
<dbReference type="Proteomes" id="UP001501725">
    <property type="component" value="Unassembled WGS sequence"/>
</dbReference>
<proteinExistence type="predicted"/>
<keyword evidence="2" id="KW-1185">Reference proteome</keyword>
<reference evidence="2" key="1">
    <citation type="journal article" date="2019" name="Int. J. Syst. Evol. Microbiol.">
        <title>The Global Catalogue of Microorganisms (GCM) 10K type strain sequencing project: providing services to taxonomists for standard genome sequencing and annotation.</title>
        <authorList>
            <consortium name="The Broad Institute Genomics Platform"/>
            <consortium name="The Broad Institute Genome Sequencing Center for Infectious Disease"/>
            <person name="Wu L."/>
            <person name="Ma J."/>
        </authorList>
    </citation>
    <scope>NUCLEOTIDE SEQUENCE [LARGE SCALE GENOMIC DNA]</scope>
    <source>
        <strain evidence="2">JCM 17919</strain>
    </source>
</reference>
<protein>
    <recommendedName>
        <fullName evidence="3">Lipoprotein</fullName>
    </recommendedName>
</protein>
<name>A0ABP8H9X9_9BACT</name>
<accession>A0ABP8H9X9</accession>